<evidence type="ECO:0000313" key="3">
    <source>
        <dbReference type="EMBL" id="KZF22792.1"/>
    </source>
</evidence>
<reference evidence="3 4" key="1">
    <citation type="journal article" date="2016" name="Fungal Biol.">
        <title>The genome of Xylona heveae provides a window into fungal endophytism.</title>
        <authorList>
            <person name="Gazis R."/>
            <person name="Kuo A."/>
            <person name="Riley R."/>
            <person name="LaButti K."/>
            <person name="Lipzen A."/>
            <person name="Lin J."/>
            <person name="Amirebrahimi M."/>
            <person name="Hesse C.N."/>
            <person name="Spatafora J.W."/>
            <person name="Henrissat B."/>
            <person name="Hainaut M."/>
            <person name="Grigoriev I.V."/>
            <person name="Hibbett D.S."/>
        </authorList>
    </citation>
    <scope>NUCLEOTIDE SEQUENCE [LARGE SCALE GENOMIC DNA]</scope>
    <source>
        <strain evidence="3 4">TC161</strain>
    </source>
</reference>
<dbReference type="CDD" id="cd10210">
    <property type="entry name" value="ASKHA_NBD_Arp6"/>
    <property type="match status" value="1"/>
</dbReference>
<evidence type="ECO:0000256" key="1">
    <source>
        <dbReference type="RuleBase" id="RU000487"/>
    </source>
</evidence>
<dbReference type="STRING" id="1328760.A0A165GZE9"/>
<evidence type="ECO:0000313" key="4">
    <source>
        <dbReference type="Proteomes" id="UP000076632"/>
    </source>
</evidence>
<comment type="similarity">
    <text evidence="1">Belongs to the actin family.</text>
</comment>
<evidence type="ECO:0000256" key="2">
    <source>
        <dbReference type="SAM" id="MobiDB-lite"/>
    </source>
</evidence>
<dbReference type="InterPro" id="IPR043129">
    <property type="entry name" value="ATPase_NBD"/>
</dbReference>
<keyword evidence="4" id="KW-1185">Reference proteome</keyword>
<accession>A0A165GZE9</accession>
<dbReference type="FunCoup" id="A0A165GZE9">
    <property type="interactions" value="293"/>
</dbReference>
<dbReference type="OMA" id="FFEEYEC"/>
<gene>
    <name evidence="3" type="ORF">L228DRAFT_247178</name>
</gene>
<dbReference type="OrthoDB" id="6220758at2759"/>
<organism evidence="3 4">
    <name type="scientific">Xylona heveae (strain CBS 132557 / TC161)</name>
    <dbReference type="NCBI Taxonomy" id="1328760"/>
    <lineage>
        <taxon>Eukaryota</taxon>
        <taxon>Fungi</taxon>
        <taxon>Dikarya</taxon>
        <taxon>Ascomycota</taxon>
        <taxon>Pezizomycotina</taxon>
        <taxon>Xylonomycetes</taxon>
        <taxon>Xylonales</taxon>
        <taxon>Xylonaceae</taxon>
        <taxon>Xylona</taxon>
    </lineage>
</organism>
<dbReference type="SMART" id="SM00268">
    <property type="entry name" value="ACTIN"/>
    <property type="match status" value="1"/>
</dbReference>
<dbReference type="EMBL" id="KV407458">
    <property type="protein sequence ID" value="KZF22792.1"/>
    <property type="molecule type" value="Genomic_DNA"/>
</dbReference>
<dbReference type="Gene3D" id="2.30.36.70">
    <property type="entry name" value="Actin, Chain A, domain 2"/>
    <property type="match status" value="1"/>
</dbReference>
<feature type="region of interest" description="Disordered" evidence="2">
    <location>
        <begin position="254"/>
        <end position="295"/>
    </location>
</feature>
<dbReference type="InParanoid" id="A0A165GZE9"/>
<dbReference type="Pfam" id="PF00022">
    <property type="entry name" value="Actin"/>
    <property type="match status" value="1"/>
</dbReference>
<dbReference type="GO" id="GO:0000812">
    <property type="term" value="C:Swr1 complex"/>
    <property type="evidence" value="ECO:0007669"/>
    <property type="project" value="EnsemblFungi"/>
</dbReference>
<dbReference type="Proteomes" id="UP000076632">
    <property type="component" value="Unassembled WGS sequence"/>
</dbReference>
<sequence>MPRQPASAGRALPERTLVVDNGGYTIKAGYATTETPDASKECHVIPNCMTRSRDKKIWIGAQLDKCRDFGEMAFRRPVEKGYPVNWEAEKEIWDHSLFDKKGAIKCDPHDTNLILTEAPNALPILQTNCDQIIFEEYEFASYYRCIGPSLNAYNDTRSLFEDPPQQDTTPIAPAECLLVVDSGFSHTTITPLYRGQPINTAIRRLEIGGKFLTNYLKELVSVRHYNMMDETHLMNEVKEAVSFVSSNFSRDLEGTWKGNRNRKPSRPRRRSHQDNDSRDDSTKNNNDDRDGKNDDDIVIDYVLPDYNIDSKGYMRPHDSLHAAKLRKLGAGAAGGKSEDFMTLGNERFVVPELLFSPGDVGMKQAGIPGAVMQCLSVLPEALWPAMLANIMVVGGNANIRGFVERLEHDIRALAPSKYPTRVVKSADPIKSTWTGGARLATNRDALKHLVVTRQEYQEHGSGWLAKKFGLGAGQFST</sequence>
<protein>
    <submittedName>
        <fullName evidence="3">Actin family protein</fullName>
    </submittedName>
</protein>
<dbReference type="Gene3D" id="3.90.640.10">
    <property type="entry name" value="Actin, Chain A, domain 4"/>
    <property type="match status" value="2"/>
</dbReference>
<feature type="compositionally biased region" description="Basic residues" evidence="2">
    <location>
        <begin position="259"/>
        <end position="271"/>
    </location>
</feature>
<dbReference type="AlphaFoldDB" id="A0A165GZE9"/>
<proteinExistence type="inferred from homology"/>
<name>A0A165GZE9_XYLHT</name>
<dbReference type="Gene3D" id="3.30.420.40">
    <property type="match status" value="4"/>
</dbReference>
<dbReference type="PANTHER" id="PTHR11937">
    <property type="entry name" value="ACTIN"/>
    <property type="match status" value="1"/>
</dbReference>
<dbReference type="RefSeq" id="XP_018188347.1">
    <property type="nucleotide sequence ID" value="XM_018332583.1"/>
</dbReference>
<dbReference type="InterPro" id="IPR004000">
    <property type="entry name" value="Actin"/>
</dbReference>
<dbReference type="SUPFAM" id="SSF53067">
    <property type="entry name" value="Actin-like ATPase domain"/>
    <property type="match status" value="2"/>
</dbReference>
<dbReference type="GeneID" id="28897720"/>
<dbReference type="GO" id="GO:0006338">
    <property type="term" value="P:chromatin remodeling"/>
    <property type="evidence" value="ECO:0007669"/>
    <property type="project" value="EnsemblFungi"/>
</dbReference>
<feature type="compositionally biased region" description="Basic and acidic residues" evidence="2">
    <location>
        <begin position="272"/>
        <end position="295"/>
    </location>
</feature>